<gene>
    <name evidence="1" type="ordered locus">plu3685</name>
</gene>
<evidence type="ECO:0000313" key="1">
    <source>
        <dbReference type="EMBL" id="CAE16058.1"/>
    </source>
</evidence>
<dbReference type="Proteomes" id="UP000002514">
    <property type="component" value="Chromosome"/>
</dbReference>
<proteinExistence type="predicted"/>
<organism evidence="1 2">
    <name type="scientific">Photorhabdus laumondii subsp. laumondii (strain DSM 15139 / CIP 105565 / TT01)</name>
    <name type="common">Photorhabdus luminescens subsp. laumondii</name>
    <dbReference type="NCBI Taxonomy" id="243265"/>
    <lineage>
        <taxon>Bacteria</taxon>
        <taxon>Pseudomonadati</taxon>
        <taxon>Pseudomonadota</taxon>
        <taxon>Gammaproteobacteria</taxon>
        <taxon>Enterobacterales</taxon>
        <taxon>Morganellaceae</taxon>
        <taxon>Photorhabdus</taxon>
    </lineage>
</organism>
<dbReference type="AlphaFoldDB" id="Q7N117"/>
<accession>Q7N117</accession>
<sequence>MGCRCFCCGRHYSAIDTLIAVGTGALTQGKGTLFSTLVNTGGTYLGSKVKGEDPTTSMLGKAVSTVIGNKVVVSFLYRWNLSFFTWRCK</sequence>
<name>Q7N117_PHOLL</name>
<keyword evidence="2" id="KW-1185">Reference proteome</keyword>
<protein>
    <submittedName>
        <fullName evidence="1">Photorhabdus luminescens subsp. laumondii TTO1 complete genome segment 13/17</fullName>
    </submittedName>
</protein>
<dbReference type="KEGG" id="plu:plu3685"/>
<dbReference type="EMBL" id="BX571871">
    <property type="protein sequence ID" value="CAE16058.1"/>
    <property type="molecule type" value="Genomic_DNA"/>
</dbReference>
<evidence type="ECO:0000313" key="2">
    <source>
        <dbReference type="Proteomes" id="UP000002514"/>
    </source>
</evidence>
<reference evidence="2" key="1">
    <citation type="journal article" date="2003" name="Nat. Biotechnol.">
        <title>The genome sequence of the entomopathogenic bacterium Photorhabdus luminescens.</title>
        <authorList>
            <person name="Duchaud E."/>
            <person name="Rusniok C."/>
            <person name="Frangeul L."/>
            <person name="Buchrieser C."/>
            <person name="Givaudan A."/>
            <person name="Taourit S."/>
            <person name="Bocs S."/>
            <person name="Boursaux-Eude C."/>
            <person name="Chandler M."/>
            <person name="Charles J.-F."/>
            <person name="Dassa E."/>
            <person name="Derose R."/>
            <person name="Derzelle S."/>
            <person name="Freyssinet G."/>
            <person name="Gaudriault S."/>
            <person name="Medigue C."/>
            <person name="Lanois A."/>
            <person name="Powell K."/>
            <person name="Siguier P."/>
            <person name="Vincent R."/>
            <person name="Wingate V."/>
            <person name="Zouine M."/>
            <person name="Glaser P."/>
            <person name="Boemare N."/>
            <person name="Danchin A."/>
            <person name="Kunst F."/>
        </authorList>
    </citation>
    <scope>NUCLEOTIDE SEQUENCE [LARGE SCALE GENOMIC DNA]</scope>
    <source>
        <strain evidence="2">DSM 15139 / CIP 105565 / TT01</strain>
    </source>
</reference>
<dbReference type="STRING" id="243265.plu3685"/>
<dbReference type="HOGENOM" id="CLU_2452028_0_0_6"/>